<proteinExistence type="predicted"/>
<feature type="repeat" description="LDL-receptor class B" evidence="1">
    <location>
        <begin position="102"/>
        <end position="146"/>
    </location>
</feature>
<comment type="caution">
    <text evidence="2">The sequence shown here is derived from an EMBL/GenBank/DDBJ whole genome shotgun (WGS) entry which is preliminary data.</text>
</comment>
<dbReference type="InterPro" id="IPR050778">
    <property type="entry name" value="Cueball_EGF_LRP_Nidogen"/>
</dbReference>
<evidence type="ECO:0000313" key="3">
    <source>
        <dbReference type="Proteomes" id="UP001186944"/>
    </source>
</evidence>
<gene>
    <name evidence="2" type="ORF">FSP39_007261</name>
</gene>
<sequence length="198" mass="23277">MTWDHRNHTLFVYQATSKISILKNFNGTFDEHTEFEDIRTGVSQGYGSVAFDWISGNLYWTDSFHNWIAMQPAYIKDESMFKIIVSDGLRRPEGLAIDPLARYMFWSDKETRYGIIERSTLSGTDRKIIAFQSLRRIFSMVADVYKQMLYWVDNLRDTLETCDYNGLNRRVIDRTRRSYPTSVDISSVCINRIYCRGI</sequence>
<dbReference type="InterPro" id="IPR011042">
    <property type="entry name" value="6-blade_b-propeller_TolB-like"/>
</dbReference>
<dbReference type="PANTHER" id="PTHR46513">
    <property type="entry name" value="VITELLOGENIN RECEPTOR-LIKE PROTEIN-RELATED-RELATED"/>
    <property type="match status" value="1"/>
</dbReference>
<keyword evidence="3" id="KW-1185">Reference proteome</keyword>
<feature type="repeat" description="LDL-receptor class B" evidence="1">
    <location>
        <begin position="56"/>
        <end position="101"/>
    </location>
</feature>
<name>A0AA88XDT3_PINIB</name>
<dbReference type="SUPFAM" id="SSF63825">
    <property type="entry name" value="YWTD domain"/>
    <property type="match status" value="1"/>
</dbReference>
<dbReference type="Gene3D" id="2.120.10.30">
    <property type="entry name" value="TolB, C-terminal domain"/>
    <property type="match status" value="1"/>
</dbReference>
<dbReference type="PANTHER" id="PTHR46513:SF13">
    <property type="entry name" value="EGF-LIKE DOMAIN-CONTAINING PROTEIN"/>
    <property type="match status" value="1"/>
</dbReference>
<evidence type="ECO:0000256" key="1">
    <source>
        <dbReference type="PROSITE-ProRule" id="PRU00461"/>
    </source>
</evidence>
<dbReference type="Proteomes" id="UP001186944">
    <property type="component" value="Unassembled WGS sequence"/>
</dbReference>
<dbReference type="InterPro" id="IPR000033">
    <property type="entry name" value="LDLR_classB_rpt"/>
</dbReference>
<organism evidence="2 3">
    <name type="scientific">Pinctada imbricata</name>
    <name type="common">Atlantic pearl-oyster</name>
    <name type="synonym">Pinctada martensii</name>
    <dbReference type="NCBI Taxonomy" id="66713"/>
    <lineage>
        <taxon>Eukaryota</taxon>
        <taxon>Metazoa</taxon>
        <taxon>Spiralia</taxon>
        <taxon>Lophotrochozoa</taxon>
        <taxon>Mollusca</taxon>
        <taxon>Bivalvia</taxon>
        <taxon>Autobranchia</taxon>
        <taxon>Pteriomorphia</taxon>
        <taxon>Pterioida</taxon>
        <taxon>Pterioidea</taxon>
        <taxon>Pteriidae</taxon>
        <taxon>Pinctada</taxon>
    </lineage>
</organism>
<dbReference type="SMART" id="SM00135">
    <property type="entry name" value="LY"/>
    <property type="match status" value="3"/>
</dbReference>
<evidence type="ECO:0000313" key="2">
    <source>
        <dbReference type="EMBL" id="KAK3082858.1"/>
    </source>
</evidence>
<reference evidence="2" key="1">
    <citation type="submission" date="2019-08" db="EMBL/GenBank/DDBJ databases">
        <title>The improved chromosome-level genome for the pearl oyster Pinctada fucata martensii using PacBio sequencing and Hi-C.</title>
        <authorList>
            <person name="Zheng Z."/>
        </authorList>
    </citation>
    <scope>NUCLEOTIDE SEQUENCE</scope>
    <source>
        <strain evidence="2">ZZ-2019</strain>
        <tissue evidence="2">Adductor muscle</tissue>
    </source>
</reference>
<dbReference type="AlphaFoldDB" id="A0AA88XDT3"/>
<dbReference type="EMBL" id="VSWD01000014">
    <property type="protein sequence ID" value="KAK3082858.1"/>
    <property type="molecule type" value="Genomic_DNA"/>
</dbReference>
<dbReference type="PROSITE" id="PS51120">
    <property type="entry name" value="LDLRB"/>
    <property type="match status" value="3"/>
</dbReference>
<feature type="repeat" description="LDL-receptor class B" evidence="1">
    <location>
        <begin position="147"/>
        <end position="189"/>
    </location>
</feature>
<protein>
    <submittedName>
        <fullName evidence="2">Uncharacterized protein</fullName>
    </submittedName>
</protein>
<accession>A0AA88XDT3</accession>